<protein>
    <submittedName>
        <fullName evidence="1">Uncharacterized protein</fullName>
    </submittedName>
</protein>
<dbReference type="Proteomes" id="UP000009005">
    <property type="component" value="Chromosome"/>
</dbReference>
<dbReference type="AlphaFoldDB" id="I6ZJB4"/>
<sequence>MSGSAKVKIEEITKEEAKKVYLIIAKGKKSIYLMPAVLSEESDAGNNLKATEREKEIWTNGVDVASWKWNDRQAKEWDVGRDGEIQKSLKGGFIVARAGGNVVNGVIEKNESERLREFEYWWGGKISGMRAHVRIEQHAEGDFYYQNAGIVLGKRGEKEVNLGLGLALVVEQFNNTREKFFPLDIQVMGENQSLKDKHKDNKRLVQEIEIDDEITQVVGVRLDQVVISETGIGGGVEREIKWGNLKRPTWTSELIK</sequence>
<proteinExistence type="predicted"/>
<evidence type="ECO:0000313" key="1">
    <source>
        <dbReference type="EMBL" id="AFN65275.1"/>
    </source>
</evidence>
<organism evidence="1 2">
    <name type="scientific">Mycoplasma wenyonii (strain Massachusetts)</name>
    <name type="common">Eperythrozoon wenyonii</name>
    <dbReference type="NCBI Taxonomy" id="1197325"/>
    <lineage>
        <taxon>Bacteria</taxon>
        <taxon>Bacillati</taxon>
        <taxon>Mycoplasmatota</taxon>
        <taxon>Mollicutes</taxon>
        <taxon>Mycoplasmataceae</taxon>
        <taxon>Mycoplasma</taxon>
    </lineage>
</organism>
<dbReference type="PATRIC" id="fig|1197325.3.peg.525"/>
<dbReference type="RefSeq" id="WP_014849985.1">
    <property type="nucleotide sequence ID" value="NC_018149.1"/>
</dbReference>
<keyword evidence="2" id="KW-1185">Reference proteome</keyword>
<evidence type="ECO:0000313" key="2">
    <source>
        <dbReference type="Proteomes" id="UP000009005"/>
    </source>
</evidence>
<dbReference type="KEGG" id="mwe:WEN_02440"/>
<dbReference type="EMBL" id="CP003703">
    <property type="protein sequence ID" value="AFN65275.1"/>
    <property type="molecule type" value="Genomic_DNA"/>
</dbReference>
<dbReference type="HOGENOM" id="CLU_064276_0_0_14"/>
<gene>
    <name evidence="1" type="ordered locus">WEN_02440</name>
</gene>
<accession>I6ZJB4</accession>
<reference evidence="1 2" key="1">
    <citation type="journal article" date="2012" name="J. Bacteriol.">
        <title>Complete genome sequence of Mycoplasma wenyonii strain Massachusetts.</title>
        <authorList>
            <person name="Dos Santos A.P."/>
            <person name="Guimaraes A.M."/>
            <person name="do Nascimento N.C."/>
            <person name="Sanmiguel P.J."/>
            <person name="Messick J.B."/>
        </authorList>
    </citation>
    <scope>NUCLEOTIDE SEQUENCE [LARGE SCALE GENOMIC DNA]</scope>
    <source>
        <strain evidence="1 2">Massachusetts</strain>
    </source>
</reference>
<name>I6ZJB4_MYCWM</name>